<protein>
    <submittedName>
        <fullName evidence="2">Uncharacterized protein</fullName>
    </submittedName>
</protein>
<proteinExistence type="predicted"/>
<name>A0A6G1IJ18_9PLEO</name>
<reference evidence="2" key="1">
    <citation type="journal article" date="2020" name="Stud. Mycol.">
        <title>101 Dothideomycetes genomes: a test case for predicting lifestyles and emergence of pathogens.</title>
        <authorList>
            <person name="Haridas S."/>
            <person name="Albert R."/>
            <person name="Binder M."/>
            <person name="Bloem J."/>
            <person name="Labutti K."/>
            <person name="Salamov A."/>
            <person name="Andreopoulos B."/>
            <person name="Baker S."/>
            <person name="Barry K."/>
            <person name="Bills G."/>
            <person name="Bluhm B."/>
            <person name="Cannon C."/>
            <person name="Castanera R."/>
            <person name="Culley D."/>
            <person name="Daum C."/>
            <person name="Ezra D."/>
            <person name="Gonzalez J."/>
            <person name="Henrissat B."/>
            <person name="Kuo A."/>
            <person name="Liang C."/>
            <person name="Lipzen A."/>
            <person name="Lutzoni F."/>
            <person name="Magnuson J."/>
            <person name="Mondo S."/>
            <person name="Nolan M."/>
            <person name="Ohm R."/>
            <person name="Pangilinan J."/>
            <person name="Park H.-J."/>
            <person name="Ramirez L."/>
            <person name="Alfaro M."/>
            <person name="Sun H."/>
            <person name="Tritt A."/>
            <person name="Yoshinaga Y."/>
            <person name="Zwiers L.-H."/>
            <person name="Turgeon B."/>
            <person name="Goodwin S."/>
            <person name="Spatafora J."/>
            <person name="Crous P."/>
            <person name="Grigoriev I."/>
        </authorList>
    </citation>
    <scope>NUCLEOTIDE SEQUENCE</scope>
    <source>
        <strain evidence="2">CBS 122367</strain>
    </source>
</reference>
<dbReference type="Proteomes" id="UP000799291">
    <property type="component" value="Unassembled WGS sequence"/>
</dbReference>
<evidence type="ECO:0000256" key="1">
    <source>
        <dbReference type="SAM" id="Phobius"/>
    </source>
</evidence>
<evidence type="ECO:0000313" key="2">
    <source>
        <dbReference type="EMBL" id="KAF2677983.1"/>
    </source>
</evidence>
<keyword evidence="1" id="KW-0472">Membrane</keyword>
<keyword evidence="1" id="KW-0812">Transmembrane</keyword>
<feature type="transmembrane region" description="Helical" evidence="1">
    <location>
        <begin position="58"/>
        <end position="84"/>
    </location>
</feature>
<evidence type="ECO:0000313" key="3">
    <source>
        <dbReference type="Proteomes" id="UP000799291"/>
    </source>
</evidence>
<accession>A0A6G1IJ18</accession>
<gene>
    <name evidence="2" type="ORF">K458DRAFT_446702</name>
</gene>
<organism evidence="2 3">
    <name type="scientific">Lentithecium fluviatile CBS 122367</name>
    <dbReference type="NCBI Taxonomy" id="1168545"/>
    <lineage>
        <taxon>Eukaryota</taxon>
        <taxon>Fungi</taxon>
        <taxon>Dikarya</taxon>
        <taxon>Ascomycota</taxon>
        <taxon>Pezizomycotina</taxon>
        <taxon>Dothideomycetes</taxon>
        <taxon>Pleosporomycetidae</taxon>
        <taxon>Pleosporales</taxon>
        <taxon>Massarineae</taxon>
        <taxon>Lentitheciaceae</taxon>
        <taxon>Lentithecium</taxon>
    </lineage>
</organism>
<dbReference type="OrthoDB" id="2561686at2759"/>
<sequence length="102" mass="10990">MSSIISSLSDLAKSLVEVVWSLFTTAGELVQKTIQFVLHLFTGAINLFVDFGKGIVDLFGGIVSFLLGNIAILAVLAVGVFAFLQYQRKQGNTVQVGNKKLN</sequence>
<dbReference type="EMBL" id="MU005616">
    <property type="protein sequence ID" value="KAF2677983.1"/>
    <property type="molecule type" value="Genomic_DNA"/>
</dbReference>
<keyword evidence="3" id="KW-1185">Reference proteome</keyword>
<keyword evidence="1" id="KW-1133">Transmembrane helix</keyword>
<dbReference type="AlphaFoldDB" id="A0A6G1IJ18"/>